<comment type="caution">
    <text evidence="1">The sequence shown here is derived from an EMBL/GenBank/DDBJ whole genome shotgun (WGS) entry which is preliminary data.</text>
</comment>
<keyword evidence="2" id="KW-1185">Reference proteome</keyword>
<proteinExistence type="predicted"/>
<dbReference type="Proteomes" id="UP001054945">
    <property type="component" value="Unassembled WGS sequence"/>
</dbReference>
<gene>
    <name evidence="1" type="primary">AVEN_226469_1</name>
    <name evidence="1" type="ORF">CEXT_616801</name>
</gene>
<name>A0AAV4MME9_CAEEX</name>
<evidence type="ECO:0000313" key="2">
    <source>
        <dbReference type="Proteomes" id="UP001054945"/>
    </source>
</evidence>
<organism evidence="1 2">
    <name type="scientific">Caerostris extrusa</name>
    <name type="common">Bark spider</name>
    <name type="synonym">Caerostris bankana</name>
    <dbReference type="NCBI Taxonomy" id="172846"/>
    <lineage>
        <taxon>Eukaryota</taxon>
        <taxon>Metazoa</taxon>
        <taxon>Ecdysozoa</taxon>
        <taxon>Arthropoda</taxon>
        <taxon>Chelicerata</taxon>
        <taxon>Arachnida</taxon>
        <taxon>Araneae</taxon>
        <taxon>Araneomorphae</taxon>
        <taxon>Entelegynae</taxon>
        <taxon>Araneoidea</taxon>
        <taxon>Araneidae</taxon>
        <taxon>Caerostris</taxon>
    </lineage>
</organism>
<dbReference type="EMBL" id="BPLR01019927">
    <property type="protein sequence ID" value="GIX73206.1"/>
    <property type="molecule type" value="Genomic_DNA"/>
</dbReference>
<protein>
    <submittedName>
        <fullName evidence="1">Uncharacterized protein</fullName>
    </submittedName>
</protein>
<sequence>MVPRKMVPLGDIPAARAEFLSGNRRRKFFCGFMVPRNMVPFADISTASIEEIEGKNFVCGVMVPRKMVPLADITAARAEGDTSWRKWYPLRNTHPQRGGFGLSGLSRRTTGKATDCHDPVIIIRCFHLGEVLLAWLNLGHTVRDIGCCFSLSSLVLSCFGKGMLPQLVDMIGLAAQVIHGSVWSPKGCPTIPGMGKLLPAGRFYPPPRIEF</sequence>
<reference evidence="1 2" key="1">
    <citation type="submission" date="2021-06" db="EMBL/GenBank/DDBJ databases">
        <title>Caerostris extrusa draft genome.</title>
        <authorList>
            <person name="Kono N."/>
            <person name="Arakawa K."/>
        </authorList>
    </citation>
    <scope>NUCLEOTIDE SEQUENCE [LARGE SCALE GENOMIC DNA]</scope>
</reference>
<accession>A0AAV4MME9</accession>
<evidence type="ECO:0000313" key="1">
    <source>
        <dbReference type="EMBL" id="GIX73206.1"/>
    </source>
</evidence>
<dbReference type="AlphaFoldDB" id="A0AAV4MME9"/>